<dbReference type="Gene3D" id="3.10.180.10">
    <property type="entry name" value="2,3-Dihydroxybiphenyl 1,2-Dioxygenase, domain 1"/>
    <property type="match status" value="1"/>
</dbReference>
<keyword evidence="3" id="KW-0046">Antibiotic resistance</keyword>
<feature type="domain" description="VOC" evidence="4">
    <location>
        <begin position="2"/>
        <end position="119"/>
    </location>
</feature>
<dbReference type="GO" id="GO:0046677">
    <property type="term" value="P:response to antibiotic"/>
    <property type="evidence" value="ECO:0007669"/>
    <property type="project" value="UniProtKB-KW"/>
</dbReference>
<dbReference type="InterPro" id="IPR029068">
    <property type="entry name" value="Glyas_Bleomycin-R_OHBP_Dase"/>
</dbReference>
<dbReference type="Pfam" id="PF19581">
    <property type="entry name" value="Glyoxalase_7"/>
    <property type="match status" value="1"/>
</dbReference>
<dbReference type="PROSITE" id="PS51819">
    <property type="entry name" value="VOC"/>
    <property type="match status" value="1"/>
</dbReference>
<dbReference type="OrthoDB" id="9803104at2"/>
<accession>A0A3G6TBY8</accession>
<dbReference type="AlphaFoldDB" id="A0A3G6TBY8"/>
<dbReference type="InterPro" id="IPR037523">
    <property type="entry name" value="VOC_core"/>
</dbReference>
<evidence type="ECO:0000313" key="6">
    <source>
        <dbReference type="Proteomes" id="UP000271193"/>
    </source>
</evidence>
<evidence type="ECO:0000313" key="5">
    <source>
        <dbReference type="EMBL" id="AZB26768.1"/>
    </source>
</evidence>
<evidence type="ECO:0000256" key="3">
    <source>
        <dbReference type="ARBA" id="ARBA00023251"/>
    </source>
</evidence>
<comment type="similarity">
    <text evidence="1">Belongs to the bleomycin resistance protein family.</text>
</comment>
<dbReference type="GeneID" id="99067161"/>
<dbReference type="EMBL" id="CP033932">
    <property type="protein sequence ID" value="AZB26768.1"/>
    <property type="molecule type" value="Genomic_DNA"/>
</dbReference>
<proteinExistence type="inferred from homology"/>
<name>A0A3G6TBY8_9FLAO</name>
<protein>
    <recommendedName>
        <fullName evidence="2">Bleomycin resistance protein</fullName>
    </recommendedName>
</protein>
<dbReference type="SUPFAM" id="SSF54593">
    <property type="entry name" value="Glyoxalase/Bleomycin resistance protein/Dihydroxybiphenyl dioxygenase"/>
    <property type="match status" value="1"/>
</dbReference>
<dbReference type="Proteomes" id="UP000271193">
    <property type="component" value="Chromosome"/>
</dbReference>
<organism evidence="5 6">
    <name type="scientific">Chryseobacterium bernardetii</name>
    <dbReference type="NCBI Taxonomy" id="1241978"/>
    <lineage>
        <taxon>Bacteria</taxon>
        <taxon>Pseudomonadati</taxon>
        <taxon>Bacteroidota</taxon>
        <taxon>Flavobacteriia</taxon>
        <taxon>Flavobacteriales</taxon>
        <taxon>Weeksellaceae</taxon>
        <taxon>Chryseobacterium group</taxon>
        <taxon>Chryseobacterium</taxon>
    </lineage>
</organism>
<reference evidence="6" key="1">
    <citation type="submission" date="2018-11" db="EMBL/GenBank/DDBJ databases">
        <title>Proposal to divide the Flavobacteriaceae and reorganize its genera based on Amino Acid Identity values calculated from whole genome sequences.</title>
        <authorList>
            <person name="Nicholson A.C."/>
            <person name="Gulvik C.A."/>
            <person name="Whitney A.M."/>
            <person name="Humrighouse B.W."/>
            <person name="Bell M."/>
            <person name="Holmes B."/>
            <person name="Steigerwalt A.G."/>
            <person name="Villarma A."/>
            <person name="Sheth M."/>
            <person name="Batra D."/>
            <person name="Pryor J."/>
            <person name="Bernardet J.-F."/>
            <person name="Hugo C."/>
            <person name="Kampfer P."/>
            <person name="Newman J."/>
            <person name="McQuiston J.R."/>
        </authorList>
    </citation>
    <scope>NUCLEOTIDE SEQUENCE [LARGE SCALE GENOMIC DNA]</scope>
    <source>
        <strain evidence="6">G0229</strain>
    </source>
</reference>
<keyword evidence="6" id="KW-1185">Reference proteome</keyword>
<dbReference type="RefSeq" id="WP_123871681.1">
    <property type="nucleotide sequence ID" value="NZ_CP033931.1"/>
</dbReference>
<gene>
    <name evidence="5" type="ORF">EG339_20360</name>
</gene>
<dbReference type="InterPro" id="IPR000335">
    <property type="entry name" value="Bleomycin-R"/>
</dbReference>
<evidence type="ECO:0000259" key="4">
    <source>
        <dbReference type="PROSITE" id="PS51819"/>
    </source>
</evidence>
<evidence type="ECO:0000256" key="1">
    <source>
        <dbReference type="ARBA" id="ARBA00011051"/>
    </source>
</evidence>
<sequence>MKAEQIIPILRIFDYQKMLEFYIDWLGFEIVWEHRFEENMPAYIEVKKGNIILHLSEHHGDASPGSSIFVWGEGVAEYHKELIDKNYKYNRPRFEKTFYNAVSFTVLDPFGNKIIFNEKYDHKKHAALDFHSHE</sequence>
<evidence type="ECO:0000256" key="2">
    <source>
        <dbReference type="ARBA" id="ARBA00021572"/>
    </source>
</evidence>
<dbReference type="KEGG" id="cben:EG339_20360"/>